<evidence type="ECO:0000313" key="2">
    <source>
        <dbReference type="Proteomes" id="UP001597469"/>
    </source>
</evidence>
<name>A0ABW5MFD9_9BACT</name>
<dbReference type="Proteomes" id="UP001597469">
    <property type="component" value="Unassembled WGS sequence"/>
</dbReference>
<dbReference type="EMBL" id="JBHULN010000026">
    <property type="protein sequence ID" value="MFD2574267.1"/>
    <property type="molecule type" value="Genomic_DNA"/>
</dbReference>
<dbReference type="RefSeq" id="WP_381527784.1">
    <property type="nucleotide sequence ID" value="NZ_JBHULN010000026.1"/>
</dbReference>
<protein>
    <submittedName>
        <fullName evidence="1">Uncharacterized protein</fullName>
    </submittedName>
</protein>
<gene>
    <name evidence="1" type="ORF">ACFSUS_26775</name>
</gene>
<comment type="caution">
    <text evidence="1">The sequence shown here is derived from an EMBL/GenBank/DDBJ whole genome shotgun (WGS) entry which is preliminary data.</text>
</comment>
<organism evidence="1 2">
    <name type="scientific">Spirosoma soli</name>
    <dbReference type="NCBI Taxonomy" id="1770529"/>
    <lineage>
        <taxon>Bacteria</taxon>
        <taxon>Pseudomonadati</taxon>
        <taxon>Bacteroidota</taxon>
        <taxon>Cytophagia</taxon>
        <taxon>Cytophagales</taxon>
        <taxon>Cytophagaceae</taxon>
        <taxon>Spirosoma</taxon>
    </lineage>
</organism>
<evidence type="ECO:0000313" key="1">
    <source>
        <dbReference type="EMBL" id="MFD2574267.1"/>
    </source>
</evidence>
<reference evidence="2" key="1">
    <citation type="journal article" date="2019" name="Int. J. Syst. Evol. Microbiol.">
        <title>The Global Catalogue of Microorganisms (GCM) 10K type strain sequencing project: providing services to taxonomists for standard genome sequencing and annotation.</title>
        <authorList>
            <consortium name="The Broad Institute Genomics Platform"/>
            <consortium name="The Broad Institute Genome Sequencing Center for Infectious Disease"/>
            <person name="Wu L."/>
            <person name="Ma J."/>
        </authorList>
    </citation>
    <scope>NUCLEOTIDE SEQUENCE [LARGE SCALE GENOMIC DNA]</scope>
    <source>
        <strain evidence="2">KCTC 42805</strain>
    </source>
</reference>
<keyword evidence="2" id="KW-1185">Reference proteome</keyword>
<proteinExistence type="predicted"/>
<accession>A0ABW5MFD9</accession>
<sequence>MPEVKKEVRTYKVRYVCDRCGIGDMEATGVVPKGYPGTYPHSCNHCGAFQTFDRQYPEIRLE</sequence>